<comment type="caution">
    <text evidence="3">The sequence shown here is derived from an EMBL/GenBank/DDBJ whole genome shotgun (WGS) entry which is preliminary data.</text>
</comment>
<feature type="signal peptide" evidence="1">
    <location>
        <begin position="1"/>
        <end position="22"/>
    </location>
</feature>
<keyword evidence="1" id="KW-0732">Signal</keyword>
<gene>
    <name evidence="3" type="ORF">RT723_05650</name>
</gene>
<accession>A0ABU3QYH7</accession>
<evidence type="ECO:0000256" key="1">
    <source>
        <dbReference type="SAM" id="SignalP"/>
    </source>
</evidence>
<name>A0ABU3QYH7_9GAMM</name>
<organism evidence="3 4">
    <name type="scientific">Psychrosphaera aquimarina</name>
    <dbReference type="NCBI Taxonomy" id="2044854"/>
    <lineage>
        <taxon>Bacteria</taxon>
        <taxon>Pseudomonadati</taxon>
        <taxon>Pseudomonadota</taxon>
        <taxon>Gammaproteobacteria</taxon>
        <taxon>Alteromonadales</taxon>
        <taxon>Pseudoalteromonadaceae</taxon>
        <taxon>Psychrosphaera</taxon>
    </lineage>
</organism>
<evidence type="ECO:0000259" key="2">
    <source>
        <dbReference type="Pfam" id="PF13609"/>
    </source>
</evidence>
<protein>
    <submittedName>
        <fullName evidence="3">Porin</fullName>
    </submittedName>
</protein>
<sequence>MKKTLAAAIIVALGATSTSALAETRINGFASIVAGVMTDKDTSLFGYSDNLSFKPESLFALQVSSDLGEGLSATAQIMSRGENDYSTEFEWAYLSYEISDSTQVNAGKLRIPFYRYSDFLDVGYAYNWARPPQTVYNLVFSTFDGVSIVNNHTLGDWDSSIQAIYGSYDGSVNLLSNEDPAELNNMMGVNWTVSYDWLTARAVYMVAETSISFDNNPDPDQILNQGISLVGAVFPEAADSLVVNEDNGSFFGLGFSVDYNNFLIDAEFTTVEVEDSIVATQEQYYVSVGYRFDTYTVYAITEHREDKNDDNYSGQLPAVLPLSADLTVYPQATYQALLASQEEERDAFTVGVRYNFHPAAALKVDYTSYDVKGVGESNLLSVGVNLVF</sequence>
<evidence type="ECO:0000313" key="4">
    <source>
        <dbReference type="Proteomes" id="UP001257914"/>
    </source>
</evidence>
<dbReference type="Gene3D" id="2.40.160.10">
    <property type="entry name" value="Porin"/>
    <property type="match status" value="1"/>
</dbReference>
<dbReference type="EMBL" id="JAWCUA010000003">
    <property type="protein sequence ID" value="MDU0112494.1"/>
    <property type="molecule type" value="Genomic_DNA"/>
</dbReference>
<dbReference type="Proteomes" id="UP001257914">
    <property type="component" value="Unassembled WGS sequence"/>
</dbReference>
<dbReference type="RefSeq" id="WP_315946211.1">
    <property type="nucleotide sequence ID" value="NZ_JAWCUA010000003.1"/>
</dbReference>
<dbReference type="SUPFAM" id="SSF56935">
    <property type="entry name" value="Porins"/>
    <property type="match status" value="1"/>
</dbReference>
<reference evidence="3 4" key="1">
    <citation type="submission" date="2023-10" db="EMBL/GenBank/DDBJ databases">
        <title>Psychrosphaera aquimaarina strain SW33 isolated from seawater.</title>
        <authorList>
            <person name="Bayburt H."/>
            <person name="Kim J.M."/>
            <person name="Choi B.J."/>
            <person name="Jeon C.O."/>
        </authorList>
    </citation>
    <scope>NUCLEOTIDE SEQUENCE [LARGE SCALE GENOMIC DNA]</scope>
    <source>
        <strain evidence="3 4">KCTC 52743</strain>
    </source>
</reference>
<keyword evidence="4" id="KW-1185">Reference proteome</keyword>
<evidence type="ECO:0000313" key="3">
    <source>
        <dbReference type="EMBL" id="MDU0112494.1"/>
    </source>
</evidence>
<dbReference type="InterPro" id="IPR023614">
    <property type="entry name" value="Porin_dom_sf"/>
</dbReference>
<dbReference type="Pfam" id="PF13609">
    <property type="entry name" value="Porin_4"/>
    <property type="match status" value="1"/>
</dbReference>
<feature type="chain" id="PRO_5046589982" evidence="1">
    <location>
        <begin position="23"/>
        <end position="388"/>
    </location>
</feature>
<proteinExistence type="predicted"/>
<dbReference type="InterPro" id="IPR033900">
    <property type="entry name" value="Gram_neg_porin_domain"/>
</dbReference>
<feature type="domain" description="Porin" evidence="2">
    <location>
        <begin position="11"/>
        <end position="372"/>
    </location>
</feature>